<dbReference type="STRING" id="685588.A0A067SHP4"/>
<evidence type="ECO:0000259" key="1">
    <source>
        <dbReference type="Pfam" id="PF12770"/>
    </source>
</evidence>
<accession>A0A067SHP4</accession>
<dbReference type="Gene3D" id="1.25.40.10">
    <property type="entry name" value="Tetratricopeptide repeat domain"/>
    <property type="match status" value="1"/>
</dbReference>
<dbReference type="AlphaFoldDB" id="A0A067SHP4"/>
<dbReference type="HOGENOM" id="CLU_001305_5_1_1"/>
<evidence type="ECO:0000313" key="2">
    <source>
        <dbReference type="EMBL" id="KDR70421.1"/>
    </source>
</evidence>
<organism evidence="2 3">
    <name type="scientific">Galerina marginata (strain CBS 339.88)</name>
    <dbReference type="NCBI Taxonomy" id="685588"/>
    <lineage>
        <taxon>Eukaryota</taxon>
        <taxon>Fungi</taxon>
        <taxon>Dikarya</taxon>
        <taxon>Basidiomycota</taxon>
        <taxon>Agaricomycotina</taxon>
        <taxon>Agaricomycetes</taxon>
        <taxon>Agaricomycetidae</taxon>
        <taxon>Agaricales</taxon>
        <taxon>Agaricineae</taxon>
        <taxon>Strophariaceae</taxon>
        <taxon>Galerina</taxon>
    </lineage>
</organism>
<keyword evidence="3" id="KW-1185">Reference proteome</keyword>
<gene>
    <name evidence="2" type="ORF">GALMADRAFT_144721</name>
</gene>
<dbReference type="InterPro" id="IPR011990">
    <property type="entry name" value="TPR-like_helical_dom_sf"/>
</dbReference>
<reference evidence="3" key="1">
    <citation type="journal article" date="2014" name="Proc. Natl. Acad. Sci. U.S.A.">
        <title>Extensive sampling of basidiomycete genomes demonstrates inadequacy of the white-rot/brown-rot paradigm for wood decay fungi.</title>
        <authorList>
            <person name="Riley R."/>
            <person name="Salamov A.A."/>
            <person name="Brown D.W."/>
            <person name="Nagy L.G."/>
            <person name="Floudas D."/>
            <person name="Held B.W."/>
            <person name="Levasseur A."/>
            <person name="Lombard V."/>
            <person name="Morin E."/>
            <person name="Otillar R."/>
            <person name="Lindquist E.A."/>
            <person name="Sun H."/>
            <person name="LaButti K.M."/>
            <person name="Schmutz J."/>
            <person name="Jabbour D."/>
            <person name="Luo H."/>
            <person name="Baker S.E."/>
            <person name="Pisabarro A.G."/>
            <person name="Walton J.D."/>
            <person name="Blanchette R.A."/>
            <person name="Henrissat B."/>
            <person name="Martin F."/>
            <person name="Cullen D."/>
            <person name="Hibbett D.S."/>
            <person name="Grigoriev I.V."/>
        </authorList>
    </citation>
    <scope>NUCLEOTIDE SEQUENCE [LARGE SCALE GENOMIC DNA]</scope>
    <source>
        <strain evidence="3">CBS 339.88</strain>
    </source>
</reference>
<proteinExistence type="predicted"/>
<dbReference type="Pfam" id="PF12770">
    <property type="entry name" value="CHAT"/>
    <property type="match status" value="1"/>
</dbReference>
<dbReference type="Proteomes" id="UP000027222">
    <property type="component" value="Unassembled WGS sequence"/>
</dbReference>
<evidence type="ECO:0000313" key="3">
    <source>
        <dbReference type="Proteomes" id="UP000027222"/>
    </source>
</evidence>
<dbReference type="OrthoDB" id="9991317at2759"/>
<feature type="domain" description="CHAT" evidence="1">
    <location>
        <begin position="588"/>
        <end position="890"/>
    </location>
</feature>
<dbReference type="EMBL" id="KL142397">
    <property type="protein sequence ID" value="KDR70421.1"/>
    <property type="molecule type" value="Genomic_DNA"/>
</dbReference>
<name>A0A067SHP4_GALM3</name>
<protein>
    <recommendedName>
        <fullName evidence="1">CHAT domain-containing protein</fullName>
    </recommendedName>
</protein>
<dbReference type="InterPro" id="IPR024983">
    <property type="entry name" value="CHAT_dom"/>
</dbReference>
<sequence>MSSTNGGSEQPSGANAEMHNDVPECYLKDIHIEFVSDDPELSSPNETKVHVDLVVPGSTSTENLPFKKLSSREWKSDREIKVPDELIFVAKFHEIGPIWKVHFGKSEIEKFKSNIGIYKTTRDFTTEDKCVGIWKLKFDCDTFVLNRSFKFAYQSSGNLKDLDDAVLAQQEAVQSTPEGHEDMPDHLNNLGISLSGRFKHTGNLSDIDAAISAYQEAIRIADEEDPLLPLYLNNLGNAFSSRFERTSSLIDIRASVLAYRRAVELTPEESSWTAEYLNCLGSSLRQYFNQTADPFYREMAVSKYSLAATGLDGDPSERLDAAEHWAELSQNDDDPSQVLSAFDTAIRLVSQVAGLDQTIEMRHSNLASISHLSRTAATAALRFMRTDLAVEWLEQGRGLVWSQLNNLRTPLDRLSVAYPVLTNEIKRISRALEDAGGRGEPALEPIAEASIVRKRIGVDEEIHAHIKLAREWDQTLEKVRAIPEFEDFLQPLKLSSMVDHLPNSGYVIIINVHQDRCDALALQAGVHDLCHIPLLDFSYAKADDLRNRLKDHLLDSGLRMRGSDSATISRGMRYEGRTGDVIKDVLRDLWILVVRPILDGIGQFVSNFHPIELDSFDLEIHAQKPPSDLSRIWWCATGPLAFLPIHAAGIYDGSTSSTLSDFAISSYIPTVKTLIERVKTPRNADTKKAGLFMISQPDTPNQLPIPGTTKEVRAIQRLLEKKGIRVLCLERASATVNHGIANMEKYSCVHFACHAFQNTEEPLKSGFILHDGRVELATVIQKHSVGADLAFLSACQTSTGDEKLSEEAVHLAAGMLAAGYRGVVATMWSIQDKYGPKIAEDFYANLIERPEGLGSDAAARALHHATQNLRKILGDSESSLVCWVPYVHFGL</sequence>
<dbReference type="SUPFAM" id="SSF48452">
    <property type="entry name" value="TPR-like"/>
    <property type="match status" value="1"/>
</dbReference>